<dbReference type="AlphaFoldDB" id="A0AAW2ZM26"/>
<feature type="transmembrane region" description="Helical" evidence="1">
    <location>
        <begin position="258"/>
        <end position="278"/>
    </location>
</feature>
<dbReference type="InterPro" id="IPR036305">
    <property type="entry name" value="RGS_sf"/>
</dbReference>
<dbReference type="CDD" id="cd07440">
    <property type="entry name" value="RGS"/>
    <property type="match status" value="1"/>
</dbReference>
<sequence>MNATNITMNTTNITTPALAIGIIGTTNWFYVVLSYFISCLGAFTAFQLLNELRIAKSKAYKLLCVILSSLTLSCCCMWAMHFIGTVCFKYYATQGGLIASLDTVYSPLLTVMSAVTAFVLCLLGVFVCVIHQLMPFLPSVKSQTLVNLRASLSSRDTETYTKSHKYARYFILKRSLFFDIIFGSPTKPNIIQILIGSLLCSAGACAMLYMGIYATIVSNVSFSFDIGPVIGSIILSVLATTFVMILGFHTKREFPRMICSAFCALALCGGHYVGMASLKFEYTPSHTPTIANIDGIDLVLIVTLATSVTCFAMLVVTSLSGRKRRHESRRLQEVAREKEQIHMQKLDLMIRKIAGEEYLTRRVMELVSDAICVINTTGEIIKSNVSFNKLIGRPDGVVLTPVKDVVFGLPPHEEMFSAVNATYDVSVKNKLLGEVKTPVTSFAEDAIDVTYCVLIFPVVDSKSKPHKGTVVPVEELSLLDDPEIMNDLRELCAREHSLENLDFILKVSEYKKTPGVMERVAIQEYIVDTFLRQDSEKQLNLPSRVLSDAVTRATAGYGQLDMWNELEKEVQIVLHDSYFRYKGSKRNTIRLTV</sequence>
<dbReference type="SUPFAM" id="SSF48097">
    <property type="entry name" value="Regulator of G-protein signaling, RGS"/>
    <property type="match status" value="1"/>
</dbReference>
<dbReference type="Gene3D" id="1.10.167.10">
    <property type="entry name" value="Regulator of G-protein Signalling 4, domain 2"/>
    <property type="match status" value="1"/>
</dbReference>
<dbReference type="PANTHER" id="PTHR35152">
    <property type="entry name" value="DOMAIN SIGNALLING PROTEIN, PUTATIVE (AFU_ORTHOLOGUE AFUA_5G11310)-RELATED"/>
    <property type="match status" value="1"/>
</dbReference>
<dbReference type="Pfam" id="PF00615">
    <property type="entry name" value="RGS"/>
    <property type="match status" value="1"/>
</dbReference>
<dbReference type="InterPro" id="IPR044926">
    <property type="entry name" value="RGS_subdomain_2"/>
</dbReference>
<feature type="transmembrane region" description="Helical" evidence="1">
    <location>
        <begin position="298"/>
        <end position="320"/>
    </location>
</feature>
<dbReference type="EMBL" id="JAOPGA020001602">
    <property type="protein sequence ID" value="KAL0489749.1"/>
    <property type="molecule type" value="Genomic_DNA"/>
</dbReference>
<dbReference type="InterPro" id="IPR016137">
    <property type="entry name" value="RGS"/>
</dbReference>
<evidence type="ECO:0000313" key="4">
    <source>
        <dbReference type="Proteomes" id="UP001431209"/>
    </source>
</evidence>
<dbReference type="PROSITE" id="PS50132">
    <property type="entry name" value="RGS"/>
    <property type="match status" value="1"/>
</dbReference>
<feature type="domain" description="RGS" evidence="2">
    <location>
        <begin position="478"/>
        <end position="579"/>
    </location>
</feature>
<organism evidence="3 4">
    <name type="scientific">Acrasis kona</name>
    <dbReference type="NCBI Taxonomy" id="1008807"/>
    <lineage>
        <taxon>Eukaryota</taxon>
        <taxon>Discoba</taxon>
        <taxon>Heterolobosea</taxon>
        <taxon>Tetramitia</taxon>
        <taxon>Eutetramitia</taxon>
        <taxon>Acrasidae</taxon>
        <taxon>Acrasis</taxon>
    </lineage>
</organism>
<keyword evidence="1" id="KW-0472">Membrane</keyword>
<proteinExistence type="predicted"/>
<keyword evidence="4" id="KW-1185">Reference proteome</keyword>
<accession>A0AAW2ZM26</accession>
<name>A0AAW2ZM26_9EUKA</name>
<evidence type="ECO:0000259" key="2">
    <source>
        <dbReference type="PROSITE" id="PS50132"/>
    </source>
</evidence>
<reference evidence="3 4" key="1">
    <citation type="submission" date="2024-03" db="EMBL/GenBank/DDBJ databases">
        <title>The Acrasis kona genome and developmental transcriptomes reveal deep origins of eukaryotic multicellular pathways.</title>
        <authorList>
            <person name="Sheikh S."/>
            <person name="Fu C.-J."/>
            <person name="Brown M.W."/>
            <person name="Baldauf S.L."/>
        </authorList>
    </citation>
    <scope>NUCLEOTIDE SEQUENCE [LARGE SCALE GENOMIC DNA]</scope>
    <source>
        <strain evidence="3 4">ATCC MYA-3509</strain>
    </source>
</reference>
<gene>
    <name evidence="3" type="ORF">AKO1_003923</name>
</gene>
<feature type="transmembrane region" description="Helical" evidence="1">
    <location>
        <begin position="104"/>
        <end position="130"/>
    </location>
</feature>
<feature type="transmembrane region" description="Helical" evidence="1">
    <location>
        <begin position="62"/>
        <end position="84"/>
    </location>
</feature>
<feature type="transmembrane region" description="Helical" evidence="1">
    <location>
        <begin position="193"/>
        <end position="214"/>
    </location>
</feature>
<feature type="transmembrane region" description="Helical" evidence="1">
    <location>
        <begin position="28"/>
        <end position="50"/>
    </location>
</feature>
<evidence type="ECO:0000256" key="1">
    <source>
        <dbReference type="SAM" id="Phobius"/>
    </source>
</evidence>
<dbReference type="Proteomes" id="UP001431209">
    <property type="component" value="Unassembled WGS sequence"/>
</dbReference>
<evidence type="ECO:0000313" key="3">
    <source>
        <dbReference type="EMBL" id="KAL0489749.1"/>
    </source>
</evidence>
<dbReference type="PANTHER" id="PTHR35152:SF1">
    <property type="entry name" value="DOMAIN SIGNALLING PROTEIN, PUTATIVE (AFU_ORTHOLOGUE AFUA_5G11310)-RELATED"/>
    <property type="match status" value="1"/>
</dbReference>
<protein>
    <submittedName>
        <fullName evidence="3">Rgs10</fullName>
    </submittedName>
</protein>
<feature type="transmembrane region" description="Helical" evidence="1">
    <location>
        <begin position="226"/>
        <end position="246"/>
    </location>
</feature>
<comment type="caution">
    <text evidence="3">The sequence shown here is derived from an EMBL/GenBank/DDBJ whole genome shotgun (WGS) entry which is preliminary data.</text>
</comment>
<keyword evidence="1" id="KW-0812">Transmembrane</keyword>
<keyword evidence="1" id="KW-1133">Transmembrane helix</keyword>